<keyword evidence="4 8" id="KW-0479">Metal-binding</keyword>
<dbReference type="Gene3D" id="1.10.630.10">
    <property type="entry name" value="Cytochrome P450"/>
    <property type="match status" value="1"/>
</dbReference>
<dbReference type="AlphaFoldDB" id="A0A161VWQ8"/>
<comment type="caution">
    <text evidence="10">The sequence shown here is derived from an EMBL/GenBank/DDBJ whole genome shotgun (WGS) entry which is preliminary data.</text>
</comment>
<feature type="non-terminal residue" evidence="10">
    <location>
        <position position="466"/>
    </location>
</feature>
<evidence type="ECO:0000256" key="5">
    <source>
        <dbReference type="ARBA" id="ARBA00023002"/>
    </source>
</evidence>
<dbReference type="SUPFAM" id="SSF48264">
    <property type="entry name" value="Cytochrome P450"/>
    <property type="match status" value="1"/>
</dbReference>
<gene>
    <name evidence="10" type="ORF">CT0861_02778</name>
</gene>
<keyword evidence="5 9" id="KW-0560">Oxidoreductase</keyword>
<evidence type="ECO:0000256" key="9">
    <source>
        <dbReference type="RuleBase" id="RU000461"/>
    </source>
</evidence>
<evidence type="ECO:0000256" key="8">
    <source>
        <dbReference type="PIRSR" id="PIRSR602403-1"/>
    </source>
</evidence>
<accession>A0A161VWQ8</accession>
<dbReference type="InterPro" id="IPR001128">
    <property type="entry name" value="Cyt_P450"/>
</dbReference>
<keyword evidence="6 8" id="KW-0408">Iron</keyword>
<dbReference type="GO" id="GO:0004497">
    <property type="term" value="F:monooxygenase activity"/>
    <property type="evidence" value="ECO:0007669"/>
    <property type="project" value="UniProtKB-KW"/>
</dbReference>
<name>A0A161VWQ8_9PEZI</name>
<dbReference type="PANTHER" id="PTHR46206:SF2">
    <property type="entry name" value="CYTOCHROME P450 MONOOXYGENASE AUSG-RELATED"/>
    <property type="match status" value="1"/>
</dbReference>
<evidence type="ECO:0000256" key="7">
    <source>
        <dbReference type="ARBA" id="ARBA00023033"/>
    </source>
</evidence>
<proteinExistence type="inferred from homology"/>
<keyword evidence="3 8" id="KW-0349">Heme</keyword>
<dbReference type="GO" id="GO:0016705">
    <property type="term" value="F:oxidoreductase activity, acting on paired donors, with incorporation or reduction of molecular oxygen"/>
    <property type="evidence" value="ECO:0007669"/>
    <property type="project" value="InterPro"/>
</dbReference>
<dbReference type="GO" id="GO:0005506">
    <property type="term" value="F:iron ion binding"/>
    <property type="evidence" value="ECO:0007669"/>
    <property type="project" value="InterPro"/>
</dbReference>
<evidence type="ECO:0000256" key="4">
    <source>
        <dbReference type="ARBA" id="ARBA00022723"/>
    </source>
</evidence>
<evidence type="ECO:0000313" key="11">
    <source>
        <dbReference type="Proteomes" id="UP000076552"/>
    </source>
</evidence>
<keyword evidence="11" id="KW-1185">Reference proteome</keyword>
<dbReference type="EMBL" id="LFIV01000005">
    <property type="protein sequence ID" value="KZL77875.1"/>
    <property type="molecule type" value="Genomic_DNA"/>
</dbReference>
<dbReference type="InterPro" id="IPR017972">
    <property type="entry name" value="Cyt_P450_CS"/>
</dbReference>
<feature type="binding site" description="axial binding residue" evidence="8">
    <location>
        <position position="405"/>
    </location>
    <ligand>
        <name>heme</name>
        <dbReference type="ChEBI" id="CHEBI:30413"/>
    </ligand>
    <ligandPart>
        <name>Fe</name>
        <dbReference type="ChEBI" id="CHEBI:18248"/>
    </ligandPart>
</feature>
<evidence type="ECO:0000256" key="6">
    <source>
        <dbReference type="ARBA" id="ARBA00023004"/>
    </source>
</evidence>
<dbReference type="CDD" id="cd11041">
    <property type="entry name" value="CYP503A1-like"/>
    <property type="match status" value="1"/>
</dbReference>
<dbReference type="STRING" id="708197.A0A161VWQ8"/>
<sequence>LAHEFGIFDRWFTGKGVHQFINDFTALKQKGFTKNENAFRVQTDLGEVIVLAPHYATEIREDYGLSAGVYTNTELMGFIPGMEAFAFAGTHRGLMHDVITKQLNRALPQLVPSLTAETAECLKRSWSDDSQWHAVSLYQTALLLVAQVSVRAFLGPEMSKNRRWVEINSQYTTVGLSAVMALRSWPRYLLPLIYRFHPQVSATRALLSEAREIMNSVCEKRKQNKRREVDSLDWFDEVASRRGDQYDPAVAQLTFAVAAMHSTTDQLCQVLLDLRNCTDVVDALRRELVNVVTREGWTQAALNQLKLMDSVLKESQRLKPINQVFNKRAVLKNIELSDGICLPKGAFIAVSAHRMRDPVVYSDPEKFDAYRFIELANSDPEKARFCGFSSVSIDHTGFGFGRHACPGRTYVTLELKVLLAHILLKYDWKLPEGVVPNLVNHGFDSLTDMTTSVLVKRRSEEIKLPA</sequence>
<dbReference type="GO" id="GO:0020037">
    <property type="term" value="F:heme binding"/>
    <property type="evidence" value="ECO:0007669"/>
    <property type="project" value="InterPro"/>
</dbReference>
<keyword evidence="7 9" id="KW-0503">Monooxygenase</keyword>
<dbReference type="Pfam" id="PF00067">
    <property type="entry name" value="p450"/>
    <property type="match status" value="1"/>
</dbReference>
<evidence type="ECO:0000256" key="3">
    <source>
        <dbReference type="ARBA" id="ARBA00022617"/>
    </source>
</evidence>
<evidence type="ECO:0000256" key="1">
    <source>
        <dbReference type="ARBA" id="ARBA00001971"/>
    </source>
</evidence>
<reference evidence="10 11" key="1">
    <citation type="submission" date="2015-06" db="EMBL/GenBank/DDBJ databases">
        <title>Survival trade-offs in plant roots during colonization by closely related pathogenic and mutualistic fungi.</title>
        <authorList>
            <person name="Hacquard S."/>
            <person name="Kracher B."/>
            <person name="Hiruma K."/>
            <person name="Weinman A."/>
            <person name="Muench P."/>
            <person name="Garrido Oter R."/>
            <person name="Ver Loren van Themaat E."/>
            <person name="Dallerey J.-F."/>
            <person name="Damm U."/>
            <person name="Henrissat B."/>
            <person name="Lespinet O."/>
            <person name="Thon M."/>
            <person name="Kemen E."/>
            <person name="McHardy A.C."/>
            <person name="Schulze-Lefert P."/>
            <person name="O'Connell R.J."/>
        </authorList>
    </citation>
    <scope>NUCLEOTIDE SEQUENCE [LARGE SCALE GENOMIC DNA]</scope>
    <source>
        <strain evidence="10 11">0861</strain>
    </source>
</reference>
<dbReference type="PRINTS" id="PR00465">
    <property type="entry name" value="EP450IV"/>
</dbReference>
<dbReference type="InterPro" id="IPR036396">
    <property type="entry name" value="Cyt_P450_sf"/>
</dbReference>
<protein>
    <submittedName>
        <fullName evidence="10">Cytochrome P450</fullName>
    </submittedName>
</protein>
<comment type="similarity">
    <text evidence="2 9">Belongs to the cytochrome P450 family.</text>
</comment>
<dbReference type="PROSITE" id="PS00086">
    <property type="entry name" value="CYTOCHROME_P450"/>
    <property type="match status" value="1"/>
</dbReference>
<comment type="cofactor">
    <cofactor evidence="1 8">
        <name>heme</name>
        <dbReference type="ChEBI" id="CHEBI:30413"/>
    </cofactor>
</comment>
<dbReference type="PANTHER" id="PTHR46206">
    <property type="entry name" value="CYTOCHROME P450"/>
    <property type="match status" value="1"/>
</dbReference>
<evidence type="ECO:0000313" key="10">
    <source>
        <dbReference type="EMBL" id="KZL77875.1"/>
    </source>
</evidence>
<dbReference type="Proteomes" id="UP000076552">
    <property type="component" value="Unassembled WGS sequence"/>
</dbReference>
<feature type="non-terminal residue" evidence="10">
    <location>
        <position position="1"/>
    </location>
</feature>
<evidence type="ECO:0000256" key="2">
    <source>
        <dbReference type="ARBA" id="ARBA00010617"/>
    </source>
</evidence>
<organism evidence="10 11">
    <name type="scientific">Colletotrichum tofieldiae</name>
    <dbReference type="NCBI Taxonomy" id="708197"/>
    <lineage>
        <taxon>Eukaryota</taxon>
        <taxon>Fungi</taxon>
        <taxon>Dikarya</taxon>
        <taxon>Ascomycota</taxon>
        <taxon>Pezizomycotina</taxon>
        <taxon>Sordariomycetes</taxon>
        <taxon>Hypocreomycetidae</taxon>
        <taxon>Glomerellales</taxon>
        <taxon>Glomerellaceae</taxon>
        <taxon>Colletotrichum</taxon>
        <taxon>Colletotrichum spaethianum species complex</taxon>
    </lineage>
</organism>
<dbReference type="InterPro" id="IPR002403">
    <property type="entry name" value="Cyt_P450_E_grp-IV"/>
</dbReference>